<reference evidence="1 2" key="2">
    <citation type="journal article" date="2022" name="Mol. Ecol. Resour.">
        <title>The genomes of chicory, endive, great burdock and yacon provide insights into Asteraceae paleo-polyploidization history and plant inulin production.</title>
        <authorList>
            <person name="Fan W."/>
            <person name="Wang S."/>
            <person name="Wang H."/>
            <person name="Wang A."/>
            <person name="Jiang F."/>
            <person name="Liu H."/>
            <person name="Zhao H."/>
            <person name="Xu D."/>
            <person name="Zhang Y."/>
        </authorList>
    </citation>
    <scope>NUCLEOTIDE SEQUENCE [LARGE SCALE GENOMIC DNA]</scope>
    <source>
        <strain evidence="2">cv. Yunnan</strain>
        <tissue evidence="1">Leaves</tissue>
    </source>
</reference>
<evidence type="ECO:0000313" key="2">
    <source>
        <dbReference type="Proteomes" id="UP001056120"/>
    </source>
</evidence>
<reference evidence="2" key="1">
    <citation type="journal article" date="2022" name="Mol. Ecol. Resour.">
        <title>The genomes of chicory, endive, great burdock and yacon provide insights into Asteraceae palaeo-polyploidization history and plant inulin production.</title>
        <authorList>
            <person name="Fan W."/>
            <person name="Wang S."/>
            <person name="Wang H."/>
            <person name="Wang A."/>
            <person name="Jiang F."/>
            <person name="Liu H."/>
            <person name="Zhao H."/>
            <person name="Xu D."/>
            <person name="Zhang Y."/>
        </authorList>
    </citation>
    <scope>NUCLEOTIDE SEQUENCE [LARGE SCALE GENOMIC DNA]</scope>
    <source>
        <strain evidence="2">cv. Yunnan</strain>
    </source>
</reference>
<accession>A0ACB9JPV8</accession>
<keyword evidence="2" id="KW-1185">Reference proteome</keyword>
<name>A0ACB9JPV8_9ASTR</name>
<dbReference type="Proteomes" id="UP001056120">
    <property type="component" value="Linkage Group LG03"/>
</dbReference>
<sequence>MARTSLIPGFRFHPTDVELVMFYLKRKLLGKKITVNAIAEVNIYDFSPWDLRDKSSLKSGDLEWYFFCPKAKKYSNGSRFNRATESGFWKATGKDRNVKYNERTVATIKTLVFHLGHAGKGQRTDWVMHEYKMEDEHLAKAGIVQDMYVLCKVYEKSGSGPKNGAHYGAPFNEEEWDDDLASCIGSGLVGASNKTDNAQKGLATMSVTEPGSSIVTFSADQPIITLKDKQKSPAAMTMTEPGSSIATFSSTQHTKTPNGKQKGPAAMTMTELGSSTNTLNNKKKGLAAMTMTEPGSSIVSFSSNQPTNTLNDKQKGPAAMTMTEPGSSVTFSADQPTNTLNDKQKGPAAMNMAVPQTTYDDVIFFEDVDLPADVDMLFEDDLMFFEDIDLIMGLEEDEAANVENVKSMVPNEDDSIYDDLVDLIDLEDLKKIDFETDGADYTLDRLLTLDDLDDYLGEFYVD</sequence>
<evidence type="ECO:0000313" key="1">
    <source>
        <dbReference type="EMBL" id="KAI3822035.1"/>
    </source>
</evidence>
<protein>
    <submittedName>
        <fullName evidence="1">Uncharacterized protein</fullName>
    </submittedName>
</protein>
<dbReference type="EMBL" id="CM042020">
    <property type="protein sequence ID" value="KAI3822035.1"/>
    <property type="molecule type" value="Genomic_DNA"/>
</dbReference>
<organism evidence="1 2">
    <name type="scientific">Smallanthus sonchifolius</name>
    <dbReference type="NCBI Taxonomy" id="185202"/>
    <lineage>
        <taxon>Eukaryota</taxon>
        <taxon>Viridiplantae</taxon>
        <taxon>Streptophyta</taxon>
        <taxon>Embryophyta</taxon>
        <taxon>Tracheophyta</taxon>
        <taxon>Spermatophyta</taxon>
        <taxon>Magnoliopsida</taxon>
        <taxon>eudicotyledons</taxon>
        <taxon>Gunneridae</taxon>
        <taxon>Pentapetalae</taxon>
        <taxon>asterids</taxon>
        <taxon>campanulids</taxon>
        <taxon>Asterales</taxon>
        <taxon>Asteraceae</taxon>
        <taxon>Asteroideae</taxon>
        <taxon>Heliantheae alliance</taxon>
        <taxon>Millerieae</taxon>
        <taxon>Smallanthus</taxon>
    </lineage>
</organism>
<comment type="caution">
    <text evidence="1">The sequence shown here is derived from an EMBL/GenBank/DDBJ whole genome shotgun (WGS) entry which is preliminary data.</text>
</comment>
<proteinExistence type="predicted"/>
<gene>
    <name evidence="1" type="ORF">L1987_09616</name>
</gene>